<dbReference type="Gene3D" id="3.40.50.300">
    <property type="entry name" value="P-loop containing nucleotide triphosphate hydrolases"/>
    <property type="match status" value="1"/>
</dbReference>
<evidence type="ECO:0000256" key="4">
    <source>
        <dbReference type="ARBA" id="ARBA00022475"/>
    </source>
</evidence>
<comment type="subcellular location">
    <subcellularLocation>
        <location evidence="1">Cell inner membrane</location>
        <topology evidence="1">Peripheral membrane protein</topology>
    </subcellularLocation>
</comment>
<dbReference type="GO" id="GO:0055085">
    <property type="term" value="P:transmembrane transport"/>
    <property type="evidence" value="ECO:0007669"/>
    <property type="project" value="UniProtKB-ARBA"/>
</dbReference>
<evidence type="ECO:0000259" key="10">
    <source>
        <dbReference type="PROSITE" id="PS50893"/>
    </source>
</evidence>
<keyword evidence="4" id="KW-1003">Cell membrane</keyword>
<dbReference type="SMART" id="SM00382">
    <property type="entry name" value="AAA"/>
    <property type="match status" value="1"/>
</dbReference>
<dbReference type="PROSITE" id="PS50893">
    <property type="entry name" value="ABC_TRANSPORTER_2"/>
    <property type="match status" value="1"/>
</dbReference>
<evidence type="ECO:0000256" key="9">
    <source>
        <dbReference type="ARBA" id="ARBA00023136"/>
    </source>
</evidence>
<evidence type="ECO:0000256" key="6">
    <source>
        <dbReference type="ARBA" id="ARBA00022741"/>
    </source>
</evidence>
<evidence type="ECO:0000256" key="1">
    <source>
        <dbReference type="ARBA" id="ARBA00004417"/>
    </source>
</evidence>
<dbReference type="SUPFAM" id="SSF52540">
    <property type="entry name" value="P-loop containing nucleoside triphosphate hydrolases"/>
    <property type="match status" value="1"/>
</dbReference>
<organism evidence="11 12">
    <name type="scientific">Rhizobium tubonense</name>
    <dbReference type="NCBI Taxonomy" id="484088"/>
    <lineage>
        <taxon>Bacteria</taxon>
        <taxon>Pseudomonadati</taxon>
        <taxon>Pseudomonadota</taxon>
        <taxon>Alphaproteobacteria</taxon>
        <taxon>Hyphomicrobiales</taxon>
        <taxon>Rhizobiaceae</taxon>
        <taxon>Rhizobium/Agrobacterium group</taxon>
        <taxon>Rhizobium</taxon>
    </lineage>
</organism>
<proteinExistence type="inferred from homology"/>
<keyword evidence="5" id="KW-0997">Cell inner membrane</keyword>
<comment type="caution">
    <text evidence="11">The sequence shown here is derived from an EMBL/GenBank/DDBJ whole genome shotgun (WGS) entry which is preliminary data.</text>
</comment>
<dbReference type="EMBL" id="PCDP01000035">
    <property type="protein sequence ID" value="PZM14100.1"/>
    <property type="molecule type" value="Genomic_DNA"/>
</dbReference>
<protein>
    <submittedName>
        <fullName evidence="11">ABC transporter ATP-binding protein</fullName>
    </submittedName>
</protein>
<dbReference type="PANTHER" id="PTHR43297:SF14">
    <property type="entry name" value="ATPASE AAA-TYPE CORE DOMAIN-CONTAINING PROTEIN"/>
    <property type="match status" value="1"/>
</dbReference>
<dbReference type="GO" id="GO:0005524">
    <property type="term" value="F:ATP binding"/>
    <property type="evidence" value="ECO:0007669"/>
    <property type="project" value="UniProtKB-KW"/>
</dbReference>
<dbReference type="OrthoDB" id="9815712at2"/>
<feature type="domain" description="ABC transporter" evidence="10">
    <location>
        <begin position="6"/>
        <end position="255"/>
    </location>
</feature>
<evidence type="ECO:0000256" key="3">
    <source>
        <dbReference type="ARBA" id="ARBA00022448"/>
    </source>
</evidence>
<keyword evidence="3" id="KW-0813">Transport</keyword>
<dbReference type="InterPro" id="IPR027417">
    <property type="entry name" value="P-loop_NTPase"/>
</dbReference>
<dbReference type="GO" id="GO:0005886">
    <property type="term" value="C:plasma membrane"/>
    <property type="evidence" value="ECO:0007669"/>
    <property type="project" value="UniProtKB-SubCell"/>
</dbReference>
<keyword evidence="8" id="KW-1278">Translocase</keyword>
<dbReference type="InterPro" id="IPR003593">
    <property type="entry name" value="AAA+_ATPase"/>
</dbReference>
<dbReference type="PROSITE" id="PS00211">
    <property type="entry name" value="ABC_TRANSPORTER_1"/>
    <property type="match status" value="1"/>
</dbReference>
<dbReference type="RefSeq" id="WP_111160950.1">
    <property type="nucleotide sequence ID" value="NZ_PCDP01000035.1"/>
</dbReference>
<dbReference type="InterPro" id="IPR003439">
    <property type="entry name" value="ABC_transporter-like_ATP-bd"/>
</dbReference>
<dbReference type="AlphaFoldDB" id="A0A2W4EV55"/>
<reference evidence="11 12" key="1">
    <citation type="journal article" date="2018" name="Sci. Rep.">
        <title>Rhizobium tumorigenes sp. nov., a novel plant tumorigenic bacterium isolated from cane gall tumors on thornless blackberry.</title>
        <authorList>
            <person name="Kuzmanovi N."/>
            <person name="Smalla K."/>
            <person name="Gronow S."/>
            <person name="PuBawska J."/>
        </authorList>
    </citation>
    <scope>NUCLEOTIDE SEQUENCE [LARGE SCALE GENOMIC DNA]</scope>
    <source>
        <strain evidence="11 12">CCBAU 85046</strain>
    </source>
</reference>
<keyword evidence="12" id="KW-1185">Reference proteome</keyword>
<dbReference type="InterPro" id="IPR050388">
    <property type="entry name" value="ABC_Ni/Peptide_Import"/>
</dbReference>
<dbReference type="CDD" id="cd03257">
    <property type="entry name" value="ABC_NikE_OppD_transporters"/>
    <property type="match status" value="1"/>
</dbReference>
<keyword evidence="6" id="KW-0547">Nucleotide-binding</keyword>
<dbReference type="GO" id="GO:0016887">
    <property type="term" value="F:ATP hydrolysis activity"/>
    <property type="evidence" value="ECO:0007669"/>
    <property type="project" value="InterPro"/>
</dbReference>
<keyword evidence="7 11" id="KW-0067">ATP-binding</keyword>
<evidence type="ECO:0000313" key="12">
    <source>
        <dbReference type="Proteomes" id="UP000248925"/>
    </source>
</evidence>
<evidence type="ECO:0000256" key="5">
    <source>
        <dbReference type="ARBA" id="ARBA00022519"/>
    </source>
</evidence>
<dbReference type="Pfam" id="PF00005">
    <property type="entry name" value="ABC_tran"/>
    <property type="match status" value="1"/>
</dbReference>
<evidence type="ECO:0000313" key="11">
    <source>
        <dbReference type="EMBL" id="PZM14100.1"/>
    </source>
</evidence>
<dbReference type="Proteomes" id="UP000248925">
    <property type="component" value="Unassembled WGS sequence"/>
</dbReference>
<sequence length="294" mass="31806">MSQPLISISGLSAVSDRDAGAPILRDVSLALERGEVRGLVGESGAGKSTIAKALLGILPRTVRVTSGAITFEGRDLLRMPPKQLRNIIGSEISLIPQDPQTALNPGRRIEGQLTDGLRLKRGLSSKDARHRALKLLEEVHIRDPERVLGCYPHELSGGMRQRILIAAAFALEPKLVVADEPTTALDVTVQKQILRLIRGLQEAHGTAVIFVTHDLGVVAQICDTVTLLYAGKVIEQGRTADVLANPHHIYTRSLIAAGPRYDRPNAGLTPVPDDVFAELRREIAISDGKEARHV</sequence>
<gene>
    <name evidence="11" type="ORF">CPY51_14790</name>
</gene>
<accession>A0A2W4EV55</accession>
<evidence type="ECO:0000256" key="7">
    <source>
        <dbReference type="ARBA" id="ARBA00022840"/>
    </source>
</evidence>
<evidence type="ECO:0000256" key="2">
    <source>
        <dbReference type="ARBA" id="ARBA00005417"/>
    </source>
</evidence>
<keyword evidence="9" id="KW-0472">Membrane</keyword>
<evidence type="ECO:0000256" key="8">
    <source>
        <dbReference type="ARBA" id="ARBA00022967"/>
    </source>
</evidence>
<comment type="similarity">
    <text evidence="2">Belongs to the ABC transporter superfamily.</text>
</comment>
<dbReference type="InterPro" id="IPR017871">
    <property type="entry name" value="ABC_transporter-like_CS"/>
</dbReference>
<name>A0A2W4EV55_9HYPH</name>
<dbReference type="PANTHER" id="PTHR43297">
    <property type="entry name" value="OLIGOPEPTIDE TRANSPORT ATP-BINDING PROTEIN APPD"/>
    <property type="match status" value="1"/>
</dbReference>
<dbReference type="FunFam" id="3.40.50.300:FF:000016">
    <property type="entry name" value="Oligopeptide ABC transporter ATP-binding component"/>
    <property type="match status" value="1"/>
</dbReference>